<dbReference type="InterPro" id="IPR041535">
    <property type="entry name" value="VbhA"/>
</dbReference>
<proteinExistence type="predicted"/>
<protein>
    <submittedName>
        <fullName evidence="2">Antitoxin VbhA family protein</fullName>
    </submittedName>
</protein>
<accession>A0AA41XAL2</accession>
<dbReference type="EMBL" id="JANCLT010000008">
    <property type="protein sequence ID" value="MCP8969965.1"/>
    <property type="molecule type" value="Genomic_DNA"/>
</dbReference>
<feature type="domain" description="Antitoxin VbhA" evidence="1">
    <location>
        <begin position="6"/>
        <end position="49"/>
    </location>
</feature>
<organism evidence="2 3">
    <name type="scientific">Ectobacillus ponti</name>
    <dbReference type="NCBI Taxonomy" id="2961894"/>
    <lineage>
        <taxon>Bacteria</taxon>
        <taxon>Bacillati</taxon>
        <taxon>Bacillota</taxon>
        <taxon>Bacilli</taxon>
        <taxon>Bacillales</taxon>
        <taxon>Bacillaceae</taxon>
        <taxon>Ectobacillus</taxon>
    </lineage>
</organism>
<dbReference type="Proteomes" id="UP001156102">
    <property type="component" value="Unassembled WGS sequence"/>
</dbReference>
<dbReference type="RefSeq" id="WP_254759883.1">
    <property type="nucleotide sequence ID" value="NZ_JANCLT010000008.1"/>
</dbReference>
<dbReference type="InterPro" id="IPR033788">
    <property type="entry name" value="VbhA-like"/>
</dbReference>
<comment type="caution">
    <text evidence="2">The sequence shown here is derived from an EMBL/GenBank/DDBJ whole genome shotgun (WGS) entry which is preliminary data.</text>
</comment>
<dbReference type="Gene3D" id="1.10.8.1050">
    <property type="entry name" value="Antitoxin VbhA-like"/>
    <property type="match status" value="1"/>
</dbReference>
<dbReference type="CDD" id="cd11586">
    <property type="entry name" value="VbhA_like"/>
    <property type="match status" value="1"/>
</dbReference>
<gene>
    <name evidence="2" type="ORF">NK662_15670</name>
</gene>
<dbReference type="InterPro" id="IPR043038">
    <property type="entry name" value="VbhA_sf"/>
</dbReference>
<evidence type="ECO:0000259" key="1">
    <source>
        <dbReference type="Pfam" id="PF18495"/>
    </source>
</evidence>
<dbReference type="Pfam" id="PF18495">
    <property type="entry name" value="VbhA"/>
    <property type="match status" value="1"/>
</dbReference>
<name>A0AA41XAL2_9BACI</name>
<dbReference type="AlphaFoldDB" id="A0AA41XAL2"/>
<keyword evidence="3" id="KW-1185">Reference proteome</keyword>
<reference evidence="2" key="1">
    <citation type="submission" date="2022-07" db="EMBL/GenBank/DDBJ databases">
        <authorList>
            <person name="Li W.-J."/>
            <person name="Deng Q.-Q."/>
        </authorList>
    </citation>
    <scope>NUCLEOTIDE SEQUENCE</scope>
    <source>
        <strain evidence="2">SYSU M60031</strain>
    </source>
</reference>
<evidence type="ECO:0000313" key="2">
    <source>
        <dbReference type="EMBL" id="MCP8969965.1"/>
    </source>
</evidence>
<evidence type="ECO:0000313" key="3">
    <source>
        <dbReference type="Proteomes" id="UP001156102"/>
    </source>
</evidence>
<sequence length="55" mass="6164">MDRIEKAMQQAKASLRISGLEITQELEELVRAVLAGAISEEEFQKQALALARNHK</sequence>